<accession>A0ABT6Q4X8</accession>
<keyword evidence="1" id="KW-0812">Transmembrane</keyword>
<sequence>MQKLIYLSAIGLLFILVMLGMWFFPVGRDLDADQQYLHQEAIPVPK</sequence>
<gene>
    <name evidence="2" type="ORF">QJV33_01365</name>
</gene>
<organism evidence="2 3">
    <name type="scientific">Commensalibacter nepenthis</name>
    <dbReference type="NCBI Taxonomy" id="3043872"/>
    <lineage>
        <taxon>Bacteria</taxon>
        <taxon>Pseudomonadati</taxon>
        <taxon>Pseudomonadota</taxon>
        <taxon>Alphaproteobacteria</taxon>
        <taxon>Acetobacterales</taxon>
        <taxon>Acetobacteraceae</taxon>
    </lineage>
</organism>
<keyword evidence="1" id="KW-1133">Transmembrane helix</keyword>
<evidence type="ECO:0000256" key="1">
    <source>
        <dbReference type="SAM" id="Phobius"/>
    </source>
</evidence>
<evidence type="ECO:0000313" key="3">
    <source>
        <dbReference type="Proteomes" id="UP001431775"/>
    </source>
</evidence>
<name>A0ABT6Q4X8_9PROT</name>
<keyword evidence="1" id="KW-0472">Membrane</keyword>
<dbReference type="RefSeq" id="WP_281461632.1">
    <property type="nucleotide sequence ID" value="NZ_JASBAN010000001.1"/>
</dbReference>
<proteinExistence type="predicted"/>
<dbReference type="EMBL" id="JASBAN010000001">
    <property type="protein sequence ID" value="MDI2111951.1"/>
    <property type="molecule type" value="Genomic_DNA"/>
</dbReference>
<comment type="caution">
    <text evidence="2">The sequence shown here is derived from an EMBL/GenBank/DDBJ whole genome shotgun (WGS) entry which is preliminary data.</text>
</comment>
<feature type="transmembrane region" description="Helical" evidence="1">
    <location>
        <begin position="5"/>
        <end position="24"/>
    </location>
</feature>
<keyword evidence="3" id="KW-1185">Reference proteome</keyword>
<dbReference type="Proteomes" id="UP001431775">
    <property type="component" value="Unassembled WGS sequence"/>
</dbReference>
<reference evidence="2" key="1">
    <citation type="submission" date="2023-05" db="EMBL/GenBank/DDBJ databases">
        <title>Whole genome sequence of Commensalibacter sp.</title>
        <authorList>
            <person name="Charoenyingcharoen P."/>
            <person name="Yukphan P."/>
        </authorList>
    </citation>
    <scope>NUCLEOTIDE SEQUENCE</scope>
    <source>
        <strain evidence="2">TBRC 10068</strain>
    </source>
</reference>
<protein>
    <submittedName>
        <fullName evidence="2">Uncharacterized protein</fullName>
    </submittedName>
</protein>
<evidence type="ECO:0000313" key="2">
    <source>
        <dbReference type="EMBL" id="MDI2111951.1"/>
    </source>
</evidence>